<dbReference type="OrthoDB" id="7358562at2759"/>
<evidence type="ECO:0000256" key="2">
    <source>
        <dbReference type="SAM" id="SignalP"/>
    </source>
</evidence>
<dbReference type="RefSeq" id="XP_026501010.2">
    <property type="nucleotide sequence ID" value="XM_026645225.2"/>
</dbReference>
<dbReference type="AlphaFoldDB" id="A0A8B8IV31"/>
<dbReference type="InterPro" id="IPR036846">
    <property type="entry name" value="GM2-AP_sf"/>
</dbReference>
<sequence>MNNIQLIIESLLFMLFVQNNIVQSDDVYYVANFNDEVKDCDGFQNDFFKCNSLTVGITNGESDGEDSLGLSGRVDLLADITDEYSIDLKVWKETDLAKEFMYTVAGNLCGSLKKKDTPWWPLIQGLKATECPIKTAEYPIENMAMSLDFAKDVLRHEFVGDYEIQLSILDLTETQLSCHIISVGITEKTKG</sequence>
<dbReference type="Gene3D" id="2.70.220.10">
    <property type="entry name" value="Ganglioside GM2 activator"/>
    <property type="match status" value="1"/>
</dbReference>
<feature type="chain" id="PRO_5047161198" evidence="2">
    <location>
        <begin position="25"/>
        <end position="191"/>
    </location>
</feature>
<evidence type="ECO:0000313" key="4">
    <source>
        <dbReference type="RefSeq" id="XP_026501010.2"/>
    </source>
</evidence>
<organism evidence="3 4">
    <name type="scientific">Vanessa tameamea</name>
    <name type="common">Kamehameha butterfly</name>
    <dbReference type="NCBI Taxonomy" id="334116"/>
    <lineage>
        <taxon>Eukaryota</taxon>
        <taxon>Metazoa</taxon>
        <taxon>Ecdysozoa</taxon>
        <taxon>Arthropoda</taxon>
        <taxon>Hexapoda</taxon>
        <taxon>Insecta</taxon>
        <taxon>Pterygota</taxon>
        <taxon>Neoptera</taxon>
        <taxon>Endopterygota</taxon>
        <taxon>Lepidoptera</taxon>
        <taxon>Glossata</taxon>
        <taxon>Ditrysia</taxon>
        <taxon>Papilionoidea</taxon>
        <taxon>Nymphalidae</taxon>
        <taxon>Nymphalinae</taxon>
        <taxon>Vanessa</taxon>
    </lineage>
</organism>
<reference evidence="4" key="1">
    <citation type="submission" date="2025-08" db="UniProtKB">
        <authorList>
            <consortium name="RefSeq"/>
        </authorList>
    </citation>
    <scope>IDENTIFICATION</scope>
    <source>
        <tissue evidence="4">Whole body</tissue>
    </source>
</reference>
<gene>
    <name evidence="4" type="primary">LOC113404354</name>
</gene>
<dbReference type="SUPFAM" id="SSF63707">
    <property type="entry name" value="Ganglioside M2 (gm2) activator"/>
    <property type="match status" value="1"/>
</dbReference>
<evidence type="ECO:0000313" key="3">
    <source>
        <dbReference type="Proteomes" id="UP001652626"/>
    </source>
</evidence>
<feature type="signal peptide" evidence="2">
    <location>
        <begin position="1"/>
        <end position="24"/>
    </location>
</feature>
<protein>
    <submittedName>
        <fullName evidence="4">Uncharacterized protein LOC113404354</fullName>
    </submittedName>
</protein>
<name>A0A8B8IV31_VANTA</name>
<keyword evidence="1 2" id="KW-0732">Signal</keyword>
<dbReference type="GeneID" id="113404354"/>
<dbReference type="Proteomes" id="UP001652626">
    <property type="component" value="Chromosome 10"/>
</dbReference>
<proteinExistence type="predicted"/>
<evidence type="ECO:0000256" key="1">
    <source>
        <dbReference type="ARBA" id="ARBA00022729"/>
    </source>
</evidence>
<keyword evidence="3" id="KW-1185">Reference proteome</keyword>
<accession>A0A8B8IV31</accession>
<dbReference type="OMA" id="EAPWYPL"/>